<dbReference type="Proteomes" id="UP000318741">
    <property type="component" value="Chromosome"/>
</dbReference>
<evidence type="ECO:0000313" key="3">
    <source>
        <dbReference type="EMBL" id="QDT14292.1"/>
    </source>
</evidence>
<feature type="region of interest" description="Disordered" evidence="1">
    <location>
        <begin position="422"/>
        <end position="446"/>
    </location>
</feature>
<feature type="transmembrane region" description="Helical" evidence="2">
    <location>
        <begin position="110"/>
        <end position="128"/>
    </location>
</feature>
<keyword evidence="4" id="KW-1185">Reference proteome</keyword>
<dbReference type="RefSeq" id="WP_145357005.1">
    <property type="nucleotide sequence ID" value="NZ_CP036265.1"/>
</dbReference>
<organism evidence="3 4">
    <name type="scientific">Alienimonas californiensis</name>
    <dbReference type="NCBI Taxonomy" id="2527989"/>
    <lineage>
        <taxon>Bacteria</taxon>
        <taxon>Pseudomonadati</taxon>
        <taxon>Planctomycetota</taxon>
        <taxon>Planctomycetia</taxon>
        <taxon>Planctomycetales</taxon>
        <taxon>Planctomycetaceae</taxon>
        <taxon>Alienimonas</taxon>
    </lineage>
</organism>
<evidence type="ECO:0000256" key="2">
    <source>
        <dbReference type="SAM" id="Phobius"/>
    </source>
</evidence>
<feature type="transmembrane region" description="Helical" evidence="2">
    <location>
        <begin position="168"/>
        <end position="189"/>
    </location>
</feature>
<dbReference type="OrthoDB" id="9790659at2"/>
<evidence type="ECO:0000313" key="4">
    <source>
        <dbReference type="Proteomes" id="UP000318741"/>
    </source>
</evidence>
<keyword evidence="2" id="KW-0812">Transmembrane</keyword>
<dbReference type="EMBL" id="CP036265">
    <property type="protein sequence ID" value="QDT14292.1"/>
    <property type="molecule type" value="Genomic_DNA"/>
</dbReference>
<dbReference type="AlphaFoldDB" id="A0A517P4H0"/>
<feature type="transmembrane region" description="Helical" evidence="2">
    <location>
        <begin position="201"/>
        <end position="224"/>
    </location>
</feature>
<sequence length="446" mass="46560">MRQLIVQVPEGRGDEALAIAERRGGVNLVQFAGRGEDGPVDLALLNLPNHRLGEALDDLEALSPLRVTFIPTGALTLHPPAEEAPTQVTDVSRRSPIEVYLGGLQSVGSWRGFLGYAGAAGAVVWIGLFTNTVYLLVAAMLIAPFAGPAMNAAVATARGDGQLLGRSLLRYFAALALTVAVAAALSFALRQEIATTQMVSASMLSSTAVLLPLVAGAAGALNLIQSERSSLVSGAATGMLVAASLAPPAGLVGMSAVIGRWDLAVSGLFVLLLQIAGINLSGALVFRAVGLSAHGPRYSRGRRWVFPAALCVTAAALAALLAWQFWSPPNLQRSTREQRAAAAVQEVVNSSRTASLIEANVRFTRASISGQNSLLTTLYVQPAEGAPPASDEEIKARLTRMVTDRIVREDFNVTPLVDVTVIRPSAQSSGDQGRDTSEPGPLPPSP</sequence>
<dbReference type="InterPro" id="IPR005240">
    <property type="entry name" value="DUF389"/>
</dbReference>
<dbReference type="PANTHER" id="PTHR20992:SF9">
    <property type="entry name" value="AT15442P-RELATED"/>
    <property type="match status" value="1"/>
</dbReference>
<dbReference type="PANTHER" id="PTHR20992">
    <property type="entry name" value="AT15442P-RELATED"/>
    <property type="match status" value="1"/>
</dbReference>
<reference evidence="3 4" key="1">
    <citation type="submission" date="2019-02" db="EMBL/GenBank/DDBJ databases">
        <title>Deep-cultivation of Planctomycetes and their phenomic and genomic characterization uncovers novel biology.</title>
        <authorList>
            <person name="Wiegand S."/>
            <person name="Jogler M."/>
            <person name="Boedeker C."/>
            <person name="Pinto D."/>
            <person name="Vollmers J."/>
            <person name="Rivas-Marin E."/>
            <person name="Kohn T."/>
            <person name="Peeters S.H."/>
            <person name="Heuer A."/>
            <person name="Rast P."/>
            <person name="Oberbeckmann S."/>
            <person name="Bunk B."/>
            <person name="Jeske O."/>
            <person name="Meyerdierks A."/>
            <person name="Storesund J.E."/>
            <person name="Kallscheuer N."/>
            <person name="Luecker S."/>
            <person name="Lage O.M."/>
            <person name="Pohl T."/>
            <person name="Merkel B.J."/>
            <person name="Hornburger P."/>
            <person name="Mueller R.-W."/>
            <person name="Bruemmer F."/>
            <person name="Labrenz M."/>
            <person name="Spormann A.M."/>
            <person name="Op den Camp H."/>
            <person name="Overmann J."/>
            <person name="Amann R."/>
            <person name="Jetten M.S.M."/>
            <person name="Mascher T."/>
            <person name="Medema M.H."/>
            <person name="Devos D.P."/>
            <person name="Kaster A.-K."/>
            <person name="Ovreas L."/>
            <person name="Rohde M."/>
            <person name="Galperin M.Y."/>
            <person name="Jogler C."/>
        </authorList>
    </citation>
    <scope>NUCLEOTIDE SEQUENCE [LARGE SCALE GENOMIC DNA]</scope>
    <source>
        <strain evidence="3 4">CA12</strain>
    </source>
</reference>
<feature type="transmembrane region" description="Helical" evidence="2">
    <location>
        <begin position="264"/>
        <end position="286"/>
    </location>
</feature>
<evidence type="ECO:0000256" key="1">
    <source>
        <dbReference type="SAM" id="MobiDB-lite"/>
    </source>
</evidence>
<feature type="transmembrane region" description="Helical" evidence="2">
    <location>
        <begin position="236"/>
        <end position="258"/>
    </location>
</feature>
<keyword evidence="2" id="KW-0472">Membrane</keyword>
<feature type="transmembrane region" description="Helical" evidence="2">
    <location>
        <begin position="134"/>
        <end position="156"/>
    </location>
</feature>
<feature type="transmembrane region" description="Helical" evidence="2">
    <location>
        <begin position="306"/>
        <end position="326"/>
    </location>
</feature>
<accession>A0A517P4H0</accession>
<name>A0A517P4H0_9PLAN</name>
<gene>
    <name evidence="3" type="ORF">CA12_03640</name>
</gene>
<evidence type="ECO:0008006" key="5">
    <source>
        <dbReference type="Google" id="ProtNLM"/>
    </source>
</evidence>
<dbReference type="KEGG" id="acaf:CA12_03640"/>
<keyword evidence="2" id="KW-1133">Transmembrane helix</keyword>
<protein>
    <recommendedName>
        <fullName evidence="5">TIGR00341 family protein</fullName>
    </recommendedName>
</protein>
<dbReference type="Pfam" id="PF04087">
    <property type="entry name" value="DUF389"/>
    <property type="match status" value="1"/>
</dbReference>
<proteinExistence type="predicted"/>